<dbReference type="EMBL" id="JASBNA010000004">
    <property type="protein sequence ID" value="KAK7692425.1"/>
    <property type="molecule type" value="Genomic_DNA"/>
</dbReference>
<dbReference type="AlphaFoldDB" id="A0AAW0GT61"/>
<dbReference type="Proteomes" id="UP001385951">
    <property type="component" value="Unassembled WGS sequence"/>
</dbReference>
<feature type="transmembrane region" description="Helical" evidence="1">
    <location>
        <begin position="62"/>
        <end position="82"/>
    </location>
</feature>
<proteinExistence type="predicted"/>
<accession>A0AAW0GT61</accession>
<reference evidence="2 3" key="1">
    <citation type="submission" date="2022-09" db="EMBL/GenBank/DDBJ databases">
        <authorList>
            <person name="Palmer J.M."/>
        </authorList>
    </citation>
    <scope>NUCLEOTIDE SEQUENCE [LARGE SCALE GENOMIC DNA]</scope>
    <source>
        <strain evidence="2 3">DSM 7382</strain>
    </source>
</reference>
<comment type="caution">
    <text evidence="2">The sequence shown here is derived from an EMBL/GenBank/DDBJ whole genome shotgun (WGS) entry which is preliminary data.</text>
</comment>
<organism evidence="2 3">
    <name type="scientific">Cerrena zonata</name>
    <dbReference type="NCBI Taxonomy" id="2478898"/>
    <lineage>
        <taxon>Eukaryota</taxon>
        <taxon>Fungi</taxon>
        <taxon>Dikarya</taxon>
        <taxon>Basidiomycota</taxon>
        <taxon>Agaricomycotina</taxon>
        <taxon>Agaricomycetes</taxon>
        <taxon>Polyporales</taxon>
        <taxon>Cerrenaceae</taxon>
        <taxon>Cerrena</taxon>
    </lineage>
</organism>
<keyword evidence="3" id="KW-1185">Reference proteome</keyword>
<protein>
    <submittedName>
        <fullName evidence="2">Uncharacterized protein</fullName>
    </submittedName>
</protein>
<name>A0AAW0GT61_9APHY</name>
<evidence type="ECO:0000313" key="2">
    <source>
        <dbReference type="EMBL" id="KAK7692425.1"/>
    </source>
</evidence>
<keyword evidence="1" id="KW-0472">Membrane</keyword>
<gene>
    <name evidence="2" type="ORF">QCA50_004050</name>
</gene>
<keyword evidence="1" id="KW-1133">Transmembrane helix</keyword>
<keyword evidence="1" id="KW-0812">Transmembrane</keyword>
<evidence type="ECO:0000256" key="1">
    <source>
        <dbReference type="SAM" id="Phobius"/>
    </source>
</evidence>
<feature type="transmembrane region" description="Helical" evidence="1">
    <location>
        <begin position="34"/>
        <end position="56"/>
    </location>
</feature>
<sequence length="106" mass="12161">MQVHRYIIASFIDSHTHIFLVTFPIIVSMFSRQTVLPLSILQCISYLAPSSLFFIFFHHSPMPIIVIGLTYLTLSPISHPFLHSLPPTPEIKVKTRKIFAWSGFFS</sequence>
<feature type="transmembrane region" description="Helical" evidence="1">
    <location>
        <begin position="6"/>
        <end position="27"/>
    </location>
</feature>
<evidence type="ECO:0000313" key="3">
    <source>
        <dbReference type="Proteomes" id="UP001385951"/>
    </source>
</evidence>